<dbReference type="RefSeq" id="XP_005765526.1">
    <property type="nucleotide sequence ID" value="XM_005765469.1"/>
</dbReference>
<dbReference type="InterPro" id="IPR040131">
    <property type="entry name" value="MnmG_N"/>
</dbReference>
<protein>
    <recommendedName>
        <fullName evidence="5">MnmG N-terminal domain-containing protein</fullName>
    </recommendedName>
</protein>
<sequence>MDGGGRGRLVHVLLCVSLVGSASYRLHGLTSFCHHSGSRRADVIVVGGGHAGCEAAAAAARTGARTILVTQRIDTIGEMSCNPSIGGIGKGHLVREVDALDGLMGRVIDEAGMWSLYI</sequence>
<dbReference type="AlphaFoldDB" id="A0A0D3IPB2"/>
<dbReference type="PANTHER" id="PTHR11806">
    <property type="entry name" value="GLUCOSE INHIBITED DIVISION PROTEIN A"/>
    <property type="match status" value="1"/>
</dbReference>
<evidence type="ECO:0000256" key="1">
    <source>
        <dbReference type="ARBA" id="ARBA00001974"/>
    </source>
</evidence>
<dbReference type="GO" id="GO:0030488">
    <property type="term" value="P:tRNA methylation"/>
    <property type="evidence" value="ECO:0007669"/>
    <property type="project" value="TreeGrafter"/>
</dbReference>
<dbReference type="SUPFAM" id="SSF51905">
    <property type="entry name" value="FAD/NAD(P)-binding domain"/>
    <property type="match status" value="1"/>
</dbReference>
<name>A0A0D3IPB2_EMIH1</name>
<dbReference type="GeneID" id="17259364"/>
<evidence type="ECO:0000313" key="7">
    <source>
        <dbReference type="Proteomes" id="UP000013827"/>
    </source>
</evidence>
<evidence type="ECO:0000256" key="4">
    <source>
        <dbReference type="SAM" id="SignalP"/>
    </source>
</evidence>
<keyword evidence="3" id="KW-0274">FAD</keyword>
<dbReference type="KEGG" id="ehx:EMIHUDRAFT_212810"/>
<keyword evidence="4" id="KW-0732">Signal</keyword>
<dbReference type="GO" id="GO:0002098">
    <property type="term" value="P:tRNA wobble uridine modification"/>
    <property type="evidence" value="ECO:0007669"/>
    <property type="project" value="TreeGrafter"/>
</dbReference>
<dbReference type="Gene3D" id="3.50.50.60">
    <property type="entry name" value="FAD/NAD(P)-binding domain"/>
    <property type="match status" value="1"/>
</dbReference>
<dbReference type="InterPro" id="IPR036188">
    <property type="entry name" value="FAD/NAD-bd_sf"/>
</dbReference>
<keyword evidence="7" id="KW-1185">Reference proteome</keyword>
<feature type="signal peptide" evidence="4">
    <location>
        <begin position="1"/>
        <end position="23"/>
    </location>
</feature>
<dbReference type="GO" id="GO:0050660">
    <property type="term" value="F:flavin adenine dinucleotide binding"/>
    <property type="evidence" value="ECO:0007669"/>
    <property type="project" value="InterPro"/>
</dbReference>
<evidence type="ECO:0000259" key="5">
    <source>
        <dbReference type="Pfam" id="PF01134"/>
    </source>
</evidence>
<dbReference type="PANTHER" id="PTHR11806:SF0">
    <property type="entry name" value="PROTEIN MTO1 HOMOLOG, MITOCHONDRIAL"/>
    <property type="match status" value="1"/>
</dbReference>
<evidence type="ECO:0000313" key="6">
    <source>
        <dbReference type="EnsemblProtists" id="EOD13097"/>
    </source>
</evidence>
<dbReference type="GO" id="GO:0005829">
    <property type="term" value="C:cytosol"/>
    <property type="evidence" value="ECO:0007669"/>
    <property type="project" value="TreeGrafter"/>
</dbReference>
<dbReference type="Proteomes" id="UP000013827">
    <property type="component" value="Unassembled WGS sequence"/>
</dbReference>
<evidence type="ECO:0000256" key="3">
    <source>
        <dbReference type="ARBA" id="ARBA00022827"/>
    </source>
</evidence>
<feature type="chain" id="PRO_5044187850" description="MnmG N-terminal domain-containing protein" evidence="4">
    <location>
        <begin position="24"/>
        <end position="118"/>
    </location>
</feature>
<reference evidence="6" key="2">
    <citation type="submission" date="2024-10" db="UniProtKB">
        <authorList>
            <consortium name="EnsemblProtists"/>
        </authorList>
    </citation>
    <scope>IDENTIFICATION</scope>
</reference>
<organism evidence="6 7">
    <name type="scientific">Emiliania huxleyi (strain CCMP1516)</name>
    <dbReference type="NCBI Taxonomy" id="280463"/>
    <lineage>
        <taxon>Eukaryota</taxon>
        <taxon>Haptista</taxon>
        <taxon>Haptophyta</taxon>
        <taxon>Prymnesiophyceae</taxon>
        <taxon>Isochrysidales</taxon>
        <taxon>Noelaerhabdaceae</taxon>
        <taxon>Emiliania</taxon>
    </lineage>
</organism>
<dbReference type="EnsemblProtists" id="EOD13097">
    <property type="protein sequence ID" value="EOD13097"/>
    <property type="gene ID" value="EMIHUDRAFT_212810"/>
</dbReference>
<dbReference type="eggNOG" id="KOG2311">
    <property type="taxonomic scope" value="Eukaryota"/>
</dbReference>
<proteinExistence type="predicted"/>
<accession>A0A0D3IPB2</accession>
<evidence type="ECO:0000256" key="2">
    <source>
        <dbReference type="ARBA" id="ARBA00022630"/>
    </source>
</evidence>
<comment type="cofactor">
    <cofactor evidence="1">
        <name>FAD</name>
        <dbReference type="ChEBI" id="CHEBI:57692"/>
    </cofactor>
</comment>
<dbReference type="PaxDb" id="2903-EOD13097"/>
<dbReference type="Pfam" id="PF01134">
    <property type="entry name" value="GIDA"/>
    <property type="match status" value="1"/>
</dbReference>
<keyword evidence="2" id="KW-0285">Flavoprotein</keyword>
<reference evidence="7" key="1">
    <citation type="journal article" date="2013" name="Nature">
        <title>Pan genome of the phytoplankton Emiliania underpins its global distribution.</title>
        <authorList>
            <person name="Read B.A."/>
            <person name="Kegel J."/>
            <person name="Klute M.J."/>
            <person name="Kuo A."/>
            <person name="Lefebvre S.C."/>
            <person name="Maumus F."/>
            <person name="Mayer C."/>
            <person name="Miller J."/>
            <person name="Monier A."/>
            <person name="Salamov A."/>
            <person name="Young J."/>
            <person name="Aguilar M."/>
            <person name="Claverie J.M."/>
            <person name="Frickenhaus S."/>
            <person name="Gonzalez K."/>
            <person name="Herman E.K."/>
            <person name="Lin Y.C."/>
            <person name="Napier J."/>
            <person name="Ogata H."/>
            <person name="Sarno A.F."/>
            <person name="Shmutz J."/>
            <person name="Schroeder D."/>
            <person name="de Vargas C."/>
            <person name="Verret F."/>
            <person name="von Dassow P."/>
            <person name="Valentin K."/>
            <person name="Van de Peer Y."/>
            <person name="Wheeler G."/>
            <person name="Dacks J.B."/>
            <person name="Delwiche C.F."/>
            <person name="Dyhrman S.T."/>
            <person name="Glockner G."/>
            <person name="John U."/>
            <person name="Richards T."/>
            <person name="Worden A.Z."/>
            <person name="Zhang X."/>
            <person name="Grigoriev I.V."/>
            <person name="Allen A.E."/>
            <person name="Bidle K."/>
            <person name="Borodovsky M."/>
            <person name="Bowler C."/>
            <person name="Brownlee C."/>
            <person name="Cock J.M."/>
            <person name="Elias M."/>
            <person name="Gladyshev V.N."/>
            <person name="Groth M."/>
            <person name="Guda C."/>
            <person name="Hadaegh A."/>
            <person name="Iglesias-Rodriguez M.D."/>
            <person name="Jenkins J."/>
            <person name="Jones B.M."/>
            <person name="Lawson T."/>
            <person name="Leese F."/>
            <person name="Lindquist E."/>
            <person name="Lobanov A."/>
            <person name="Lomsadze A."/>
            <person name="Malik S.B."/>
            <person name="Marsh M.E."/>
            <person name="Mackinder L."/>
            <person name="Mock T."/>
            <person name="Mueller-Roeber B."/>
            <person name="Pagarete A."/>
            <person name="Parker M."/>
            <person name="Probert I."/>
            <person name="Quesneville H."/>
            <person name="Raines C."/>
            <person name="Rensing S.A."/>
            <person name="Riano-Pachon D.M."/>
            <person name="Richier S."/>
            <person name="Rokitta S."/>
            <person name="Shiraiwa Y."/>
            <person name="Soanes D.M."/>
            <person name="van der Giezen M."/>
            <person name="Wahlund T.M."/>
            <person name="Williams B."/>
            <person name="Wilson W."/>
            <person name="Wolfe G."/>
            <person name="Wurch L.L."/>
        </authorList>
    </citation>
    <scope>NUCLEOTIDE SEQUENCE</scope>
</reference>
<dbReference type="InterPro" id="IPR002218">
    <property type="entry name" value="MnmG-rel"/>
</dbReference>
<feature type="domain" description="MnmG N-terminal" evidence="5">
    <location>
        <begin position="42"/>
        <end position="113"/>
    </location>
</feature>
<dbReference type="STRING" id="2903.R1BTQ0"/>
<dbReference type="HOGENOM" id="CLU_2077522_0_0_1"/>